<organism evidence="2 3">
    <name type="scientific">Streptomyces similanensis</name>
    <dbReference type="NCBI Taxonomy" id="1274988"/>
    <lineage>
        <taxon>Bacteria</taxon>
        <taxon>Bacillati</taxon>
        <taxon>Actinomycetota</taxon>
        <taxon>Actinomycetes</taxon>
        <taxon>Kitasatosporales</taxon>
        <taxon>Streptomycetaceae</taxon>
        <taxon>Streptomyces</taxon>
    </lineage>
</organism>
<proteinExistence type="predicted"/>
<dbReference type="EMBL" id="BAABKC010000111">
    <property type="protein sequence ID" value="GAA5074596.1"/>
    <property type="molecule type" value="Genomic_DNA"/>
</dbReference>
<feature type="region of interest" description="Disordered" evidence="1">
    <location>
        <begin position="54"/>
        <end position="105"/>
    </location>
</feature>
<protein>
    <submittedName>
        <fullName evidence="2">Uncharacterized protein</fullName>
    </submittedName>
</protein>
<feature type="compositionally biased region" description="Basic and acidic residues" evidence="1">
    <location>
        <begin position="86"/>
        <end position="98"/>
    </location>
</feature>
<reference evidence="3" key="1">
    <citation type="journal article" date="2019" name="Int. J. Syst. Evol. Microbiol.">
        <title>The Global Catalogue of Microorganisms (GCM) 10K type strain sequencing project: providing services to taxonomists for standard genome sequencing and annotation.</title>
        <authorList>
            <consortium name="The Broad Institute Genomics Platform"/>
            <consortium name="The Broad Institute Genome Sequencing Center for Infectious Disease"/>
            <person name="Wu L."/>
            <person name="Ma J."/>
        </authorList>
    </citation>
    <scope>NUCLEOTIDE SEQUENCE [LARGE SCALE GENOMIC DNA]</scope>
    <source>
        <strain evidence="3">JCM 18410</strain>
    </source>
</reference>
<sequence length="105" mass="11161">MTDEGRRAARPRPFLGVRDRQEPQKCPTRGSASLTPVSAAAAYGVAVRTVDLVPEDDEPSAVGGSASVHDGPPWRRLDSPARSGRRREADSQEARTEDGFASSGS</sequence>
<keyword evidence="3" id="KW-1185">Reference proteome</keyword>
<feature type="region of interest" description="Disordered" evidence="1">
    <location>
        <begin position="1"/>
        <end position="35"/>
    </location>
</feature>
<evidence type="ECO:0000313" key="2">
    <source>
        <dbReference type="EMBL" id="GAA5074596.1"/>
    </source>
</evidence>
<accession>A0ABP9LAM3</accession>
<evidence type="ECO:0000313" key="3">
    <source>
        <dbReference type="Proteomes" id="UP001500124"/>
    </source>
</evidence>
<gene>
    <name evidence="2" type="ORF">GCM10023336_62850</name>
</gene>
<name>A0ABP9LAM3_9ACTN</name>
<evidence type="ECO:0000256" key="1">
    <source>
        <dbReference type="SAM" id="MobiDB-lite"/>
    </source>
</evidence>
<comment type="caution">
    <text evidence="2">The sequence shown here is derived from an EMBL/GenBank/DDBJ whole genome shotgun (WGS) entry which is preliminary data.</text>
</comment>
<dbReference type="Proteomes" id="UP001500124">
    <property type="component" value="Unassembled WGS sequence"/>
</dbReference>